<dbReference type="InterPro" id="IPR036661">
    <property type="entry name" value="Luciferase-like_sf"/>
</dbReference>
<reference evidence="7" key="3">
    <citation type="submission" date="2023-12" db="EMBL/GenBank/DDBJ databases">
        <authorList>
            <person name="Sun Q."/>
            <person name="Inoue M."/>
        </authorList>
    </citation>
    <scope>NUCLEOTIDE SEQUENCE</scope>
    <source>
        <strain evidence="7">JCM 4565</strain>
    </source>
</reference>
<reference evidence="7 8" key="2">
    <citation type="journal article" date="2019" name="Int. J. Syst. Evol. Microbiol.">
        <title>The Global Catalogue of Microorganisms (GCM) 10K type strain sequencing project: providing services to taxonomists for standard genome sequencing and annotation.</title>
        <authorList>
            <consortium name="The Broad Institute Genomics Platform"/>
            <consortium name="The Broad Institute Genome Sequencing Center for Infectious Disease"/>
            <person name="Wu L."/>
            <person name="Ma J."/>
        </authorList>
    </citation>
    <scope>NUCLEOTIDE SEQUENCE [LARGE SCALE GENOMIC DNA]</scope>
    <source>
        <strain evidence="7 8">JCM 4565</strain>
    </source>
</reference>
<name>A0A077K895_9ACTN</name>
<dbReference type="PANTHER" id="PTHR42847:SF4">
    <property type="entry name" value="ALKANESULFONATE MONOOXYGENASE-RELATED"/>
    <property type="match status" value="1"/>
</dbReference>
<dbReference type="EMBL" id="BAAABW010000026">
    <property type="protein sequence ID" value="GAA0368713.1"/>
    <property type="molecule type" value="Genomic_DNA"/>
</dbReference>
<evidence type="ECO:0000256" key="1">
    <source>
        <dbReference type="ARBA" id="ARBA00022630"/>
    </source>
</evidence>
<dbReference type="GO" id="GO:0046306">
    <property type="term" value="P:alkanesulfonate catabolic process"/>
    <property type="evidence" value="ECO:0007669"/>
    <property type="project" value="TreeGrafter"/>
</dbReference>
<dbReference type="InterPro" id="IPR011251">
    <property type="entry name" value="Luciferase-like_dom"/>
</dbReference>
<organism evidence="6">
    <name type="scientific">Streptomyces blastmyceticus</name>
    <dbReference type="NCBI Taxonomy" id="68180"/>
    <lineage>
        <taxon>Bacteria</taxon>
        <taxon>Bacillati</taxon>
        <taxon>Actinomycetota</taxon>
        <taxon>Actinomycetes</taxon>
        <taxon>Kitasatosporales</taxon>
        <taxon>Streptomycetaceae</taxon>
        <taxon>Streptomyces</taxon>
    </lineage>
</organism>
<proteinExistence type="predicted"/>
<dbReference type="RefSeq" id="WP_344121637.1">
    <property type="nucleotide sequence ID" value="NZ_BAAABW010000026.1"/>
</dbReference>
<accession>A0A077K895</accession>
<dbReference type="GO" id="GO:0008726">
    <property type="term" value="F:alkanesulfonate monooxygenase activity"/>
    <property type="evidence" value="ECO:0007669"/>
    <property type="project" value="TreeGrafter"/>
</dbReference>
<dbReference type="AlphaFoldDB" id="A0A077K895"/>
<evidence type="ECO:0000313" key="6">
    <source>
        <dbReference type="EMBL" id="BAP27948.1"/>
    </source>
</evidence>
<dbReference type="InterPro" id="IPR050172">
    <property type="entry name" value="SsuD_RutA_monooxygenase"/>
</dbReference>
<evidence type="ECO:0000256" key="2">
    <source>
        <dbReference type="ARBA" id="ARBA00022643"/>
    </source>
</evidence>
<dbReference type="NCBIfam" id="TIGR03619">
    <property type="entry name" value="F420_Rv2161c"/>
    <property type="match status" value="1"/>
</dbReference>
<evidence type="ECO:0000259" key="5">
    <source>
        <dbReference type="Pfam" id="PF00296"/>
    </source>
</evidence>
<protein>
    <submittedName>
        <fullName evidence="6">Glucose-6-phosphate dehydrogenase</fullName>
    </submittedName>
</protein>
<feature type="domain" description="Luciferase-like" evidence="5">
    <location>
        <begin position="1"/>
        <end position="211"/>
    </location>
</feature>
<dbReference type="Gene3D" id="3.20.20.30">
    <property type="entry name" value="Luciferase-like domain"/>
    <property type="match status" value="1"/>
</dbReference>
<evidence type="ECO:0000313" key="8">
    <source>
        <dbReference type="Proteomes" id="UP001500063"/>
    </source>
</evidence>
<dbReference type="InterPro" id="IPR019921">
    <property type="entry name" value="Lucif-like_OxRdtase_Rv2161c"/>
</dbReference>
<keyword evidence="2" id="KW-0288">FMN</keyword>
<dbReference type="PANTHER" id="PTHR42847">
    <property type="entry name" value="ALKANESULFONATE MONOOXYGENASE"/>
    <property type="match status" value="1"/>
</dbReference>
<evidence type="ECO:0000256" key="3">
    <source>
        <dbReference type="ARBA" id="ARBA00023002"/>
    </source>
</evidence>
<keyword evidence="1" id="KW-0285">Flavoprotein</keyword>
<keyword evidence="8" id="KW-1185">Reference proteome</keyword>
<evidence type="ECO:0000313" key="7">
    <source>
        <dbReference type="EMBL" id="GAA0368713.1"/>
    </source>
</evidence>
<keyword evidence="3" id="KW-0560">Oxidoreductase</keyword>
<keyword evidence="4" id="KW-0503">Monooxygenase</keyword>
<reference evidence="6" key="1">
    <citation type="journal article" date="2014" name="J. Am. Chem. Soc.">
        <title>A methyltransferase initiates terpene cyclization in teleocidin B biosynthesis.</title>
        <authorList>
            <person name="Awakawa T."/>
            <person name="Zhang L."/>
            <person name="Wakimoto T."/>
            <person name="Hoshino S."/>
            <person name="Mori T."/>
            <person name="Ito T."/>
            <person name="Ishikawa J."/>
            <person name="Tanner M.E."/>
            <person name="Abe I."/>
        </authorList>
    </citation>
    <scope>NUCLEOTIDE SEQUENCE</scope>
    <source>
        <strain evidence="6">NBRC 12747</strain>
    </source>
</reference>
<dbReference type="Pfam" id="PF00296">
    <property type="entry name" value="Bac_luciferase"/>
    <property type="match status" value="1"/>
</dbReference>
<dbReference type="SUPFAM" id="SSF51679">
    <property type="entry name" value="Bacterial luciferase-like"/>
    <property type="match status" value="1"/>
</dbReference>
<evidence type="ECO:0000256" key="4">
    <source>
        <dbReference type="ARBA" id="ARBA00023033"/>
    </source>
</evidence>
<dbReference type="Proteomes" id="UP001500063">
    <property type="component" value="Unassembled WGS sequence"/>
</dbReference>
<sequence length="276" mass="29729">MRLHVVLPDESASMPVSRLVELAREAEVLGFAGVWLPDHVLPPAEYGPVYGGVYEPLTTLAHLAAVTTRVALGTSVLVLPLREPLVLAKQAATLAHLSEGRFVLGVGTGWESYEFAAAGADFAGRGARTTAALRLIRHLHTQGGGPYADDHHAFDERAVFRPVPAAPVPFLIGGNSDAALRRAARVGDMWQGVGLSPEEFVVRRDRLRELGGERVSAGARDAWDDDALPVEDVARRVRDWDRTGADDLALHFGPVEGFGRRMRTLAARVPELLSGS</sequence>
<gene>
    <name evidence="7" type="ORF">GCM10010319_53300</name>
</gene>
<dbReference type="EMBL" id="AB937114">
    <property type="protein sequence ID" value="BAP27948.1"/>
    <property type="molecule type" value="Genomic_DNA"/>
</dbReference>